<evidence type="ECO:0008006" key="3">
    <source>
        <dbReference type="Google" id="ProtNLM"/>
    </source>
</evidence>
<name>A0ABS8Z369_9PSEU</name>
<gene>
    <name evidence="1" type="ORF">LWC34_00670</name>
</gene>
<dbReference type="EMBL" id="JAJVCN010000001">
    <property type="protein sequence ID" value="MCE7001359.1"/>
    <property type="molecule type" value="Genomic_DNA"/>
</dbReference>
<organism evidence="1 2">
    <name type="scientific">Kibdelosporangium philippinense</name>
    <dbReference type="NCBI Taxonomy" id="211113"/>
    <lineage>
        <taxon>Bacteria</taxon>
        <taxon>Bacillati</taxon>
        <taxon>Actinomycetota</taxon>
        <taxon>Actinomycetes</taxon>
        <taxon>Pseudonocardiales</taxon>
        <taxon>Pseudonocardiaceae</taxon>
        <taxon>Kibdelosporangium</taxon>
    </lineage>
</organism>
<sequence>MTVGIDPPFQRRTPTVTPSDELLVVKVTLAALNATDLPLAVTRRWVEFF</sequence>
<dbReference type="Proteomes" id="UP001521150">
    <property type="component" value="Unassembled WGS sequence"/>
</dbReference>
<keyword evidence="2" id="KW-1185">Reference proteome</keyword>
<dbReference type="RefSeq" id="WP_233722428.1">
    <property type="nucleotide sequence ID" value="NZ_JAJVCN010000001.1"/>
</dbReference>
<evidence type="ECO:0000313" key="2">
    <source>
        <dbReference type="Proteomes" id="UP001521150"/>
    </source>
</evidence>
<evidence type="ECO:0000313" key="1">
    <source>
        <dbReference type="EMBL" id="MCE7001359.1"/>
    </source>
</evidence>
<protein>
    <recommendedName>
        <fullName evidence="3">Alcohol dehydrogenase</fullName>
    </recommendedName>
</protein>
<proteinExistence type="predicted"/>
<reference evidence="1 2" key="1">
    <citation type="submission" date="2021-12" db="EMBL/GenBank/DDBJ databases">
        <title>Genome sequence of Kibdelosporangium philippinense ATCC 49844.</title>
        <authorList>
            <person name="Fedorov E.A."/>
            <person name="Omeragic M."/>
            <person name="Shalygina K.F."/>
            <person name="Maclea K.S."/>
        </authorList>
    </citation>
    <scope>NUCLEOTIDE SEQUENCE [LARGE SCALE GENOMIC DNA]</scope>
    <source>
        <strain evidence="1 2">ATCC 49844</strain>
    </source>
</reference>
<accession>A0ABS8Z369</accession>
<comment type="caution">
    <text evidence="1">The sequence shown here is derived from an EMBL/GenBank/DDBJ whole genome shotgun (WGS) entry which is preliminary data.</text>
</comment>